<dbReference type="EMBL" id="GBRH01270235">
    <property type="protein sequence ID" value="JAD27660.1"/>
    <property type="molecule type" value="Transcribed_RNA"/>
</dbReference>
<sequence>MHAVRNEGCIVAYLLQVGLGGSLSRFYFLKKGSVVALIKESILGCSM</sequence>
<reference evidence="1" key="1">
    <citation type="submission" date="2014-09" db="EMBL/GenBank/DDBJ databases">
        <authorList>
            <person name="Magalhaes I.L.F."/>
            <person name="Oliveira U."/>
            <person name="Santos F.R."/>
            <person name="Vidigal T.H.D.A."/>
            <person name="Brescovit A.D."/>
            <person name="Santos A.J."/>
        </authorList>
    </citation>
    <scope>NUCLEOTIDE SEQUENCE</scope>
    <source>
        <tissue evidence="1">Shoot tissue taken approximately 20 cm above the soil surface</tissue>
    </source>
</reference>
<organism evidence="1">
    <name type="scientific">Arundo donax</name>
    <name type="common">Giant reed</name>
    <name type="synonym">Donax arundinaceus</name>
    <dbReference type="NCBI Taxonomy" id="35708"/>
    <lineage>
        <taxon>Eukaryota</taxon>
        <taxon>Viridiplantae</taxon>
        <taxon>Streptophyta</taxon>
        <taxon>Embryophyta</taxon>
        <taxon>Tracheophyta</taxon>
        <taxon>Spermatophyta</taxon>
        <taxon>Magnoliopsida</taxon>
        <taxon>Liliopsida</taxon>
        <taxon>Poales</taxon>
        <taxon>Poaceae</taxon>
        <taxon>PACMAD clade</taxon>
        <taxon>Arundinoideae</taxon>
        <taxon>Arundineae</taxon>
        <taxon>Arundo</taxon>
    </lineage>
</organism>
<evidence type="ECO:0000313" key="1">
    <source>
        <dbReference type="EMBL" id="JAD27660.1"/>
    </source>
</evidence>
<accession>A0A0A8YSV5</accession>
<proteinExistence type="predicted"/>
<name>A0A0A8YSV5_ARUDO</name>
<reference evidence="1" key="2">
    <citation type="journal article" date="2015" name="Data Brief">
        <title>Shoot transcriptome of the giant reed, Arundo donax.</title>
        <authorList>
            <person name="Barrero R.A."/>
            <person name="Guerrero F.D."/>
            <person name="Moolhuijzen P."/>
            <person name="Goolsby J.A."/>
            <person name="Tidwell J."/>
            <person name="Bellgard S.E."/>
            <person name="Bellgard M.I."/>
        </authorList>
    </citation>
    <scope>NUCLEOTIDE SEQUENCE</scope>
    <source>
        <tissue evidence="1">Shoot tissue taken approximately 20 cm above the soil surface</tissue>
    </source>
</reference>
<dbReference type="AlphaFoldDB" id="A0A0A8YSV5"/>
<protein>
    <submittedName>
        <fullName evidence="1">Uncharacterized protein</fullName>
    </submittedName>
</protein>